<dbReference type="EMBL" id="LCPC01000019">
    <property type="protein sequence ID" value="KKU88966.1"/>
    <property type="molecule type" value="Genomic_DNA"/>
</dbReference>
<dbReference type="Proteomes" id="UP000034403">
    <property type="component" value="Unassembled WGS sequence"/>
</dbReference>
<gene>
    <name evidence="1" type="ORF">UY20_C0019G0007</name>
</gene>
<organism evidence="1 2">
    <name type="scientific">Candidatus Yanofskybacteria bacterium GW2011_GWA1_48_10</name>
    <dbReference type="NCBI Taxonomy" id="1619022"/>
    <lineage>
        <taxon>Bacteria</taxon>
        <taxon>Candidatus Yanofskyibacteriota</taxon>
    </lineage>
</organism>
<name>A0A0G1U4G5_9BACT</name>
<sequence>MGIRQDPPSLKLRLGEGVAAPAFLPYFLEKAGLYHSREFALNSFLTATANQRGNILYHNLFLAFQDGNNDVLPAVFFDRNSSELFQG</sequence>
<dbReference type="AlphaFoldDB" id="A0A0G1U4G5"/>
<evidence type="ECO:0000313" key="1">
    <source>
        <dbReference type="EMBL" id="KKU88966.1"/>
    </source>
</evidence>
<proteinExistence type="predicted"/>
<protein>
    <submittedName>
        <fullName evidence="1">Uncharacterized protein</fullName>
    </submittedName>
</protein>
<comment type="caution">
    <text evidence="1">The sequence shown here is derived from an EMBL/GenBank/DDBJ whole genome shotgun (WGS) entry which is preliminary data.</text>
</comment>
<accession>A0A0G1U4G5</accession>
<evidence type="ECO:0000313" key="2">
    <source>
        <dbReference type="Proteomes" id="UP000034403"/>
    </source>
</evidence>
<reference evidence="1 2" key="1">
    <citation type="journal article" date="2015" name="Nature">
        <title>rRNA introns, odd ribosomes, and small enigmatic genomes across a large radiation of phyla.</title>
        <authorList>
            <person name="Brown C.T."/>
            <person name="Hug L.A."/>
            <person name="Thomas B.C."/>
            <person name="Sharon I."/>
            <person name="Castelle C.J."/>
            <person name="Singh A."/>
            <person name="Wilkins M.J."/>
            <person name="Williams K.H."/>
            <person name="Banfield J.F."/>
        </authorList>
    </citation>
    <scope>NUCLEOTIDE SEQUENCE [LARGE SCALE GENOMIC DNA]</scope>
</reference>